<dbReference type="InterPro" id="IPR011990">
    <property type="entry name" value="TPR-like_helical_dom_sf"/>
</dbReference>
<dbReference type="Pfam" id="PF13458">
    <property type="entry name" value="Peripla_BP_6"/>
    <property type="match status" value="1"/>
</dbReference>
<feature type="domain" description="Leucine-binding protein" evidence="3">
    <location>
        <begin position="278"/>
        <end position="632"/>
    </location>
</feature>
<dbReference type="PANTHER" id="PTHR30483">
    <property type="entry name" value="LEUCINE-SPECIFIC-BINDING PROTEIN"/>
    <property type="match status" value="1"/>
</dbReference>
<dbReference type="STRING" id="1121391.SAMN02745206_02689"/>
<dbReference type="Proteomes" id="UP000184076">
    <property type="component" value="Unassembled WGS sequence"/>
</dbReference>
<keyword evidence="2" id="KW-0732">Signal</keyword>
<keyword evidence="5" id="KW-1185">Reference proteome</keyword>
<accession>A0A1M5EP17</accession>
<comment type="similarity">
    <text evidence="1">Belongs to the leucine-binding protein family.</text>
</comment>
<protein>
    <submittedName>
        <fullName evidence="4">ABC-type branched-chain amino acid transport system, substrate-binding protein</fullName>
    </submittedName>
</protein>
<dbReference type="RefSeq" id="WP_073040323.1">
    <property type="nucleotide sequence ID" value="NZ_FQVB01000028.1"/>
</dbReference>
<name>A0A1M5EP17_9BACT</name>
<dbReference type="Gene3D" id="3.40.50.2300">
    <property type="match status" value="2"/>
</dbReference>
<dbReference type="InterPro" id="IPR051010">
    <property type="entry name" value="BCAA_transport"/>
</dbReference>
<organism evidence="4 5">
    <name type="scientific">Desulfacinum infernum DSM 9756</name>
    <dbReference type="NCBI Taxonomy" id="1121391"/>
    <lineage>
        <taxon>Bacteria</taxon>
        <taxon>Pseudomonadati</taxon>
        <taxon>Thermodesulfobacteriota</taxon>
        <taxon>Syntrophobacteria</taxon>
        <taxon>Syntrophobacterales</taxon>
        <taxon>Syntrophobacteraceae</taxon>
        <taxon>Desulfacinum</taxon>
    </lineage>
</organism>
<dbReference type="EMBL" id="FQVB01000028">
    <property type="protein sequence ID" value="SHF80916.1"/>
    <property type="molecule type" value="Genomic_DNA"/>
</dbReference>
<reference evidence="5" key="1">
    <citation type="submission" date="2016-11" db="EMBL/GenBank/DDBJ databases">
        <authorList>
            <person name="Varghese N."/>
            <person name="Submissions S."/>
        </authorList>
    </citation>
    <scope>NUCLEOTIDE SEQUENCE [LARGE SCALE GENOMIC DNA]</scope>
    <source>
        <strain evidence="5">DSM 9756</strain>
    </source>
</reference>
<dbReference type="SUPFAM" id="SSF48452">
    <property type="entry name" value="TPR-like"/>
    <property type="match status" value="1"/>
</dbReference>
<dbReference type="InterPro" id="IPR028081">
    <property type="entry name" value="Leu-bd"/>
</dbReference>
<evidence type="ECO:0000313" key="5">
    <source>
        <dbReference type="Proteomes" id="UP000184076"/>
    </source>
</evidence>
<dbReference type="Gene3D" id="1.25.40.10">
    <property type="entry name" value="Tetratricopeptide repeat domain"/>
    <property type="match status" value="1"/>
</dbReference>
<dbReference type="OrthoDB" id="5410879at2"/>
<dbReference type="Pfam" id="PF14559">
    <property type="entry name" value="TPR_19"/>
    <property type="match status" value="1"/>
</dbReference>
<evidence type="ECO:0000313" key="4">
    <source>
        <dbReference type="EMBL" id="SHF80916.1"/>
    </source>
</evidence>
<dbReference type="InterPro" id="IPR019734">
    <property type="entry name" value="TPR_rpt"/>
</dbReference>
<dbReference type="InterPro" id="IPR028082">
    <property type="entry name" value="Peripla_BP_I"/>
</dbReference>
<evidence type="ECO:0000259" key="3">
    <source>
        <dbReference type="Pfam" id="PF13458"/>
    </source>
</evidence>
<sequence>MARRFALLLVLALLSVHWGCASLQRQPRVLIPPEIFHGEPSPEAQALYREAQELEKEGRWQEAALAYERIAQFFPTNAVAPRALTREAAVWLQAGDPEKAEKVLERVLREFPQWKDSARARVVLLETRWVQKRDPKIIEEGVALWDETAQDPQARLALCRALASFHRDLKDPDGALRWLTQGYRLSPSQEDLGLLDDLALHVTSDLDVETTERLLQTVSEPRLGPFLAYRRADLLPPESRREALLDVLARNPEHPVAREIEKRLHGTVAEQIPADPGTLGCLVPLSGPHAKFGQRILTGAALALDQWHGSFPHDPVRLVVLDSGADPDKTVAAFSALASDHAVLGALGPVSPRCASAIAPLMNRWAIPVVSFTEKRTVDNATPFLFHAFVDHRDMIEALVSYCTDVRGLVRYGVLYPDDSYGRSLSRLFAEAVERRGGRLLAQVSYEPGSTDFKEPIQKFLDQAQKAAGAPADSSPVEAVFIPDTAKTVALLAPQLPYYNVVGATLLGTNLWEESSLVSIGGVYVENALFPSAFHREDAVYQDPATGAFVEEYKRVYGRDPDYLAAQGYEATRLLLQARREALDAGGGTLDRLALRSALLGITLSQGPLGTTRVAPDGHLIRDYPILQVQGGTLLRVYP</sequence>
<dbReference type="PANTHER" id="PTHR30483:SF6">
    <property type="entry name" value="PERIPLASMIC BINDING PROTEIN OF ABC TRANSPORTER FOR NATURAL AMINO ACIDS"/>
    <property type="match status" value="1"/>
</dbReference>
<dbReference type="SMART" id="SM00028">
    <property type="entry name" value="TPR"/>
    <property type="match status" value="3"/>
</dbReference>
<dbReference type="AlphaFoldDB" id="A0A1M5EP17"/>
<gene>
    <name evidence="4" type="ORF">SAMN02745206_02689</name>
</gene>
<proteinExistence type="inferred from homology"/>
<evidence type="ECO:0000256" key="2">
    <source>
        <dbReference type="ARBA" id="ARBA00022729"/>
    </source>
</evidence>
<dbReference type="CDD" id="cd06339">
    <property type="entry name" value="PBP1_YraM_LppC_lipoprotein-like"/>
    <property type="match status" value="1"/>
</dbReference>
<dbReference type="SUPFAM" id="SSF53822">
    <property type="entry name" value="Periplasmic binding protein-like I"/>
    <property type="match status" value="1"/>
</dbReference>
<evidence type="ECO:0000256" key="1">
    <source>
        <dbReference type="ARBA" id="ARBA00010062"/>
    </source>
</evidence>